<dbReference type="Gene3D" id="3.30.910.20">
    <property type="entry name" value="Skp domain"/>
    <property type="match status" value="1"/>
</dbReference>
<dbReference type="GO" id="GO:0051082">
    <property type="term" value="F:unfolded protein binding"/>
    <property type="evidence" value="ECO:0007669"/>
    <property type="project" value="InterPro"/>
</dbReference>
<feature type="compositionally biased region" description="Low complexity" evidence="3">
    <location>
        <begin position="195"/>
        <end position="217"/>
    </location>
</feature>
<feature type="signal peptide" evidence="4">
    <location>
        <begin position="1"/>
        <end position="21"/>
    </location>
</feature>
<dbReference type="EMBL" id="OKRB01000142">
    <property type="protein sequence ID" value="SPE30890.1"/>
    <property type="molecule type" value="Genomic_DNA"/>
</dbReference>
<dbReference type="Pfam" id="PF03938">
    <property type="entry name" value="OmpH"/>
    <property type="match status" value="1"/>
</dbReference>
<evidence type="ECO:0000256" key="2">
    <source>
        <dbReference type="ARBA" id="ARBA00022729"/>
    </source>
</evidence>
<sequence length="223" mass="23588">MKRSFVLVVMLASGLVLSASAQTPAAPAASAAPTAVPSSAKIAVIAFQPAVAQTNEGQRAFADLQKKYAPKEAALKSLSDEIDGMTKQLQTQGTTLSEADRSTRAKAIDDKKKQLDRETQDLRSDGQQDMQDLYTNLASKVYDVMQTYAEQQGFTLILDISQQQSPVLYASQGTNITKSVIDAYNVKSGVPAPPAGEQAAPGAQAAPRPTRPATSAPKQPASH</sequence>
<keyword evidence="2 4" id="KW-0732">Signal</keyword>
<organism evidence="5 6">
    <name type="scientific">Candidatus Sulfuritelmatomonas gaucii</name>
    <dbReference type="NCBI Taxonomy" id="2043161"/>
    <lineage>
        <taxon>Bacteria</taxon>
        <taxon>Pseudomonadati</taxon>
        <taxon>Acidobacteriota</taxon>
        <taxon>Terriglobia</taxon>
        <taxon>Terriglobales</taxon>
        <taxon>Acidobacteriaceae</taxon>
        <taxon>Candidatus Sulfuritelmatomonas</taxon>
    </lineage>
</organism>
<name>A0A2N9M672_9BACT</name>
<evidence type="ECO:0000256" key="1">
    <source>
        <dbReference type="ARBA" id="ARBA00009091"/>
    </source>
</evidence>
<dbReference type="AlphaFoldDB" id="A0A2N9M672"/>
<proteinExistence type="inferred from homology"/>
<dbReference type="OrthoDB" id="121586at2"/>
<accession>A0A2N9M672</accession>
<feature type="region of interest" description="Disordered" evidence="3">
    <location>
        <begin position="189"/>
        <end position="223"/>
    </location>
</feature>
<feature type="region of interest" description="Disordered" evidence="3">
    <location>
        <begin position="90"/>
        <end position="127"/>
    </location>
</feature>
<evidence type="ECO:0000313" key="5">
    <source>
        <dbReference type="EMBL" id="SPE30890.1"/>
    </source>
</evidence>
<dbReference type="PANTHER" id="PTHR35089:SF1">
    <property type="entry name" value="CHAPERONE PROTEIN SKP"/>
    <property type="match status" value="1"/>
</dbReference>
<dbReference type="GO" id="GO:0050821">
    <property type="term" value="P:protein stabilization"/>
    <property type="evidence" value="ECO:0007669"/>
    <property type="project" value="TreeGrafter"/>
</dbReference>
<feature type="chain" id="PRO_5014647249" evidence="4">
    <location>
        <begin position="22"/>
        <end position="223"/>
    </location>
</feature>
<protein>
    <submittedName>
        <fullName evidence="5">Outer membrane chaperone Skp (OmpH)</fullName>
    </submittedName>
</protein>
<dbReference type="SMART" id="SM00935">
    <property type="entry name" value="OmpH"/>
    <property type="match status" value="1"/>
</dbReference>
<feature type="compositionally biased region" description="Basic and acidic residues" evidence="3">
    <location>
        <begin position="98"/>
        <end position="126"/>
    </location>
</feature>
<dbReference type="PANTHER" id="PTHR35089">
    <property type="entry name" value="CHAPERONE PROTEIN SKP"/>
    <property type="match status" value="1"/>
</dbReference>
<dbReference type="Proteomes" id="UP000239735">
    <property type="component" value="Unassembled WGS sequence"/>
</dbReference>
<dbReference type="SUPFAM" id="SSF111384">
    <property type="entry name" value="OmpH-like"/>
    <property type="match status" value="1"/>
</dbReference>
<evidence type="ECO:0000256" key="4">
    <source>
        <dbReference type="SAM" id="SignalP"/>
    </source>
</evidence>
<evidence type="ECO:0000256" key="3">
    <source>
        <dbReference type="SAM" id="MobiDB-lite"/>
    </source>
</evidence>
<gene>
    <name evidence="5" type="ORF">SBA5_800008</name>
</gene>
<reference evidence="6" key="1">
    <citation type="submission" date="2018-02" db="EMBL/GenBank/DDBJ databases">
        <authorList>
            <person name="Hausmann B."/>
        </authorList>
    </citation>
    <scope>NUCLEOTIDE SEQUENCE [LARGE SCALE GENOMIC DNA]</scope>
    <source>
        <strain evidence="6">Peat soil MAG SbA5</strain>
    </source>
</reference>
<dbReference type="InterPro" id="IPR024930">
    <property type="entry name" value="Skp_dom_sf"/>
</dbReference>
<comment type="similarity">
    <text evidence="1">Belongs to the Skp family.</text>
</comment>
<evidence type="ECO:0000313" key="6">
    <source>
        <dbReference type="Proteomes" id="UP000239735"/>
    </source>
</evidence>
<dbReference type="InterPro" id="IPR005632">
    <property type="entry name" value="Chaperone_Skp"/>
</dbReference>
<dbReference type="GO" id="GO:0005829">
    <property type="term" value="C:cytosol"/>
    <property type="evidence" value="ECO:0007669"/>
    <property type="project" value="TreeGrafter"/>
</dbReference>